<evidence type="ECO:0000313" key="2">
    <source>
        <dbReference type="Proteomes" id="UP001060085"/>
    </source>
</evidence>
<evidence type="ECO:0000313" key="1">
    <source>
        <dbReference type="EMBL" id="KAI5663361.1"/>
    </source>
</evidence>
<accession>A0ACC0AV79</accession>
<dbReference type="Proteomes" id="UP001060085">
    <property type="component" value="Linkage Group LG05"/>
</dbReference>
<comment type="caution">
    <text evidence="1">The sequence shown here is derived from an EMBL/GenBank/DDBJ whole genome shotgun (WGS) entry which is preliminary data.</text>
</comment>
<gene>
    <name evidence="1" type="ORF">M9H77_22684</name>
</gene>
<keyword evidence="2" id="KW-1185">Reference proteome</keyword>
<protein>
    <submittedName>
        <fullName evidence="1">Uncharacterized protein</fullName>
    </submittedName>
</protein>
<dbReference type="EMBL" id="CM044705">
    <property type="protein sequence ID" value="KAI5663361.1"/>
    <property type="molecule type" value="Genomic_DNA"/>
</dbReference>
<proteinExistence type="predicted"/>
<reference evidence="2" key="1">
    <citation type="journal article" date="2023" name="Nat. Plants">
        <title>Single-cell RNA sequencing provides a high-resolution roadmap for understanding the multicellular compartmentation of specialized metabolism.</title>
        <authorList>
            <person name="Sun S."/>
            <person name="Shen X."/>
            <person name="Li Y."/>
            <person name="Li Y."/>
            <person name="Wang S."/>
            <person name="Li R."/>
            <person name="Zhang H."/>
            <person name="Shen G."/>
            <person name="Guo B."/>
            <person name="Wei J."/>
            <person name="Xu J."/>
            <person name="St-Pierre B."/>
            <person name="Chen S."/>
            <person name="Sun C."/>
        </authorList>
    </citation>
    <scope>NUCLEOTIDE SEQUENCE [LARGE SCALE GENOMIC DNA]</scope>
</reference>
<name>A0ACC0AV79_CATRO</name>
<organism evidence="1 2">
    <name type="scientific">Catharanthus roseus</name>
    <name type="common">Madagascar periwinkle</name>
    <name type="synonym">Vinca rosea</name>
    <dbReference type="NCBI Taxonomy" id="4058"/>
    <lineage>
        <taxon>Eukaryota</taxon>
        <taxon>Viridiplantae</taxon>
        <taxon>Streptophyta</taxon>
        <taxon>Embryophyta</taxon>
        <taxon>Tracheophyta</taxon>
        <taxon>Spermatophyta</taxon>
        <taxon>Magnoliopsida</taxon>
        <taxon>eudicotyledons</taxon>
        <taxon>Gunneridae</taxon>
        <taxon>Pentapetalae</taxon>
        <taxon>asterids</taxon>
        <taxon>lamiids</taxon>
        <taxon>Gentianales</taxon>
        <taxon>Apocynaceae</taxon>
        <taxon>Rauvolfioideae</taxon>
        <taxon>Vinceae</taxon>
        <taxon>Catharanthinae</taxon>
        <taxon>Catharanthus</taxon>
    </lineage>
</organism>
<sequence length="208" mass="24116">MEPSTVKEPPKVIELSQAKIEESLKIHVVEGTSKEEPCYIMCENSIEIKEKERVEEKTRLNVQKKKRVSLKSEIVKEDECFIEKQESEKEEQREKETVVFEKSKENFEDSSKNEGGTLAYKNRRQRNMEKELGAILEKLPISLSLNLSLSFNKELSHVLRLDGKTNMKLIKYIHSKNHGIVHANNKKFGLQHLVFDPRGLISNTFGFK</sequence>